<evidence type="ECO:0000313" key="2">
    <source>
        <dbReference type="Proteomes" id="UP000179221"/>
    </source>
</evidence>
<evidence type="ECO:0000313" key="1">
    <source>
        <dbReference type="EMBL" id="OGM27910.1"/>
    </source>
</evidence>
<accession>A0A1F7YL32</accession>
<protein>
    <submittedName>
        <fullName evidence="1">Uncharacterized protein</fullName>
    </submittedName>
</protein>
<organism evidence="1 2">
    <name type="scientific">Candidatus Woesebacteria bacterium RIFCSPHIGHO2_01_FULL_40_22</name>
    <dbReference type="NCBI Taxonomy" id="1802499"/>
    <lineage>
        <taxon>Bacteria</taxon>
        <taxon>Candidatus Woeseibacteriota</taxon>
    </lineage>
</organism>
<reference evidence="1 2" key="1">
    <citation type="journal article" date="2016" name="Nat. Commun.">
        <title>Thousands of microbial genomes shed light on interconnected biogeochemical processes in an aquifer system.</title>
        <authorList>
            <person name="Anantharaman K."/>
            <person name="Brown C.T."/>
            <person name="Hug L.A."/>
            <person name="Sharon I."/>
            <person name="Castelle C.J."/>
            <person name="Probst A.J."/>
            <person name="Thomas B.C."/>
            <person name="Singh A."/>
            <person name="Wilkins M.J."/>
            <person name="Karaoz U."/>
            <person name="Brodie E.L."/>
            <person name="Williams K.H."/>
            <person name="Hubbard S.S."/>
            <person name="Banfield J.F."/>
        </authorList>
    </citation>
    <scope>NUCLEOTIDE SEQUENCE [LARGE SCALE GENOMIC DNA]</scope>
</reference>
<comment type="caution">
    <text evidence="1">The sequence shown here is derived from an EMBL/GenBank/DDBJ whole genome shotgun (WGS) entry which is preliminary data.</text>
</comment>
<sequence>MDKKVKKIVFPTALILGVILVGLLSMSAVSAQNAGYYPSIVQKIADKFNLNEADVQEVFDDERDEHYADIEARWSERLDDLVTDGKITAEQKQAIVDKHSEMHDKMQAWKNLDPETRRENMGALRDELKTWAEENNIDMPLMGPMGHGMMQGFRGGFMMDSN</sequence>
<dbReference type="AlphaFoldDB" id="A0A1F7YL32"/>
<proteinExistence type="predicted"/>
<name>A0A1F7YL32_9BACT</name>
<gene>
    <name evidence="1" type="ORF">A2628_03425</name>
</gene>
<dbReference type="EMBL" id="MGGL01000001">
    <property type="protein sequence ID" value="OGM27910.1"/>
    <property type="molecule type" value="Genomic_DNA"/>
</dbReference>
<dbReference type="Proteomes" id="UP000179221">
    <property type="component" value="Unassembled WGS sequence"/>
</dbReference>